<dbReference type="OrthoDB" id="2130750at2759"/>
<dbReference type="AlphaFoldDB" id="A0A8J6FRQ0"/>
<accession>A0A8J6FRQ0</accession>
<proteinExistence type="predicted"/>
<dbReference type="SUPFAM" id="SSF74924">
    <property type="entry name" value="Cap-Gly domain"/>
    <property type="match status" value="1"/>
</dbReference>
<organism evidence="1 2">
    <name type="scientific">Eleutherodactylus coqui</name>
    <name type="common">Puerto Rican coqui</name>
    <dbReference type="NCBI Taxonomy" id="57060"/>
    <lineage>
        <taxon>Eukaryota</taxon>
        <taxon>Metazoa</taxon>
        <taxon>Chordata</taxon>
        <taxon>Craniata</taxon>
        <taxon>Vertebrata</taxon>
        <taxon>Euteleostomi</taxon>
        <taxon>Amphibia</taxon>
        <taxon>Batrachia</taxon>
        <taxon>Anura</taxon>
        <taxon>Neobatrachia</taxon>
        <taxon>Hyloidea</taxon>
        <taxon>Eleutherodactylidae</taxon>
        <taxon>Eleutherodactylinae</taxon>
        <taxon>Eleutherodactylus</taxon>
        <taxon>Eleutherodactylus</taxon>
    </lineage>
</organism>
<dbReference type="InterPro" id="IPR036859">
    <property type="entry name" value="CAP-Gly_dom_sf"/>
</dbReference>
<sequence length="165" mass="18379">MAQYTDATDGLVESTVDVRDGLHRRLGEQMKYSKNLAYTRSGNGQDGHSSLKYASSPAACSFVPSFDRTNAQKASKHFRVFVPRSPLDLNIGSRVKVILPSGKVGTGVVYKVDFPSGKDELQVGVDMESQEHWQHLNKFKVQYKFHSDPPTGVLVSFSKVLMVWK</sequence>
<name>A0A8J6FRQ0_ELECQ</name>
<protein>
    <submittedName>
        <fullName evidence="1">Uncharacterized protein</fullName>
    </submittedName>
</protein>
<comment type="caution">
    <text evidence="1">The sequence shown here is derived from an EMBL/GenBank/DDBJ whole genome shotgun (WGS) entry which is preliminary data.</text>
</comment>
<dbReference type="EMBL" id="WNTK01000001">
    <property type="protein sequence ID" value="KAG9492882.1"/>
    <property type="molecule type" value="Genomic_DNA"/>
</dbReference>
<dbReference type="Proteomes" id="UP000770717">
    <property type="component" value="Unassembled WGS sequence"/>
</dbReference>
<gene>
    <name evidence="1" type="ORF">GDO78_001048</name>
</gene>
<reference evidence="1" key="1">
    <citation type="thesis" date="2020" institute="ProQuest LLC" country="789 East Eisenhower Parkway, Ann Arbor, MI, USA">
        <title>Comparative Genomics and Chromosome Evolution.</title>
        <authorList>
            <person name="Mudd A.B."/>
        </authorList>
    </citation>
    <scope>NUCLEOTIDE SEQUENCE</scope>
    <source>
        <strain evidence="1">HN-11 Male</strain>
        <tissue evidence="1">Kidney and liver</tissue>
    </source>
</reference>
<evidence type="ECO:0000313" key="2">
    <source>
        <dbReference type="Proteomes" id="UP000770717"/>
    </source>
</evidence>
<evidence type="ECO:0000313" key="1">
    <source>
        <dbReference type="EMBL" id="KAG9492882.1"/>
    </source>
</evidence>
<keyword evidence="2" id="KW-1185">Reference proteome</keyword>